<name>A0A3M7AC27_HORWE</name>
<proteinExistence type="predicted"/>
<evidence type="ECO:0000313" key="3">
    <source>
        <dbReference type="EMBL" id="RMY25011.1"/>
    </source>
</evidence>
<feature type="transmembrane region" description="Helical" evidence="2">
    <location>
        <begin position="129"/>
        <end position="149"/>
    </location>
</feature>
<gene>
    <name evidence="3" type="ORF">D0865_16355</name>
</gene>
<dbReference type="Proteomes" id="UP000270230">
    <property type="component" value="Unassembled WGS sequence"/>
</dbReference>
<comment type="caution">
    <text evidence="3">The sequence shown here is derived from an EMBL/GenBank/DDBJ whole genome shotgun (WGS) entry which is preliminary data.</text>
</comment>
<evidence type="ECO:0000256" key="2">
    <source>
        <dbReference type="SAM" id="Phobius"/>
    </source>
</evidence>
<feature type="transmembrane region" description="Helical" evidence="2">
    <location>
        <begin position="12"/>
        <end position="32"/>
    </location>
</feature>
<reference evidence="3 4" key="1">
    <citation type="journal article" date="2018" name="BMC Genomics">
        <title>Genomic evidence for intraspecific hybridization in a clonal and extremely halotolerant yeast.</title>
        <authorList>
            <person name="Gostincar C."/>
            <person name="Stajich J.E."/>
            <person name="Zupancic J."/>
            <person name="Zalar P."/>
            <person name="Gunde-Cimerman N."/>
        </authorList>
    </citation>
    <scope>NUCLEOTIDE SEQUENCE [LARGE SCALE GENOMIC DNA]</scope>
    <source>
        <strain evidence="3 4">EXF-151</strain>
    </source>
</reference>
<evidence type="ECO:0000256" key="1">
    <source>
        <dbReference type="SAM" id="MobiDB-lite"/>
    </source>
</evidence>
<feature type="transmembrane region" description="Helical" evidence="2">
    <location>
        <begin position="106"/>
        <end position="123"/>
    </location>
</feature>
<protein>
    <submittedName>
        <fullName evidence="3">Uncharacterized protein</fullName>
    </submittedName>
</protein>
<dbReference type="VEuPathDB" id="FungiDB:BTJ68_10959"/>
<feature type="region of interest" description="Disordered" evidence="1">
    <location>
        <begin position="159"/>
        <end position="224"/>
    </location>
</feature>
<organism evidence="3 4">
    <name type="scientific">Hortaea werneckii</name>
    <name type="common">Black yeast</name>
    <name type="synonym">Cladosporium werneckii</name>
    <dbReference type="NCBI Taxonomy" id="91943"/>
    <lineage>
        <taxon>Eukaryota</taxon>
        <taxon>Fungi</taxon>
        <taxon>Dikarya</taxon>
        <taxon>Ascomycota</taxon>
        <taxon>Pezizomycotina</taxon>
        <taxon>Dothideomycetes</taxon>
        <taxon>Dothideomycetidae</taxon>
        <taxon>Mycosphaerellales</taxon>
        <taxon>Teratosphaeriaceae</taxon>
        <taxon>Hortaea</taxon>
    </lineage>
</organism>
<keyword evidence="2" id="KW-1133">Transmembrane helix</keyword>
<dbReference type="AlphaFoldDB" id="A0A3M7AC27"/>
<dbReference type="OrthoDB" id="5211263at2759"/>
<dbReference type="EMBL" id="QWIN01003250">
    <property type="protein sequence ID" value="RMY25011.1"/>
    <property type="molecule type" value="Genomic_DNA"/>
</dbReference>
<sequence>MHSNTIWQKKALIIFWTVDLIGLFATLVLAGLPTHEYESVFDGHRYGYNHFDGGVTYAHVAAVGVIMIIFTLASFALDITTIVMFTVERFTLAPKLYLASQSIKTLLWTIMLILTCYGAGLFIGAFYYIISIALVFASIGQLVYGSVVLDRQRTGRLSDKKIGAPQQDGPASGRQADRNPQNPFEDPVPTSSAKGSGAVSRERFDGNEAAEQSYEMHGSADRVA</sequence>
<evidence type="ECO:0000313" key="4">
    <source>
        <dbReference type="Proteomes" id="UP000270230"/>
    </source>
</evidence>
<keyword evidence="2" id="KW-0812">Transmembrane</keyword>
<feature type="transmembrane region" description="Helical" evidence="2">
    <location>
        <begin position="57"/>
        <end position="85"/>
    </location>
</feature>
<keyword evidence="2" id="KW-0472">Membrane</keyword>
<accession>A0A3M7AC27</accession>